<keyword evidence="2" id="KW-1185">Reference proteome</keyword>
<proteinExistence type="predicted"/>
<dbReference type="STRING" id="530584.SAMN05421630_11330"/>
<organism evidence="1 2">
    <name type="scientific">Prauserella marina</name>
    <dbReference type="NCBI Taxonomy" id="530584"/>
    <lineage>
        <taxon>Bacteria</taxon>
        <taxon>Bacillati</taxon>
        <taxon>Actinomycetota</taxon>
        <taxon>Actinomycetes</taxon>
        <taxon>Pseudonocardiales</taxon>
        <taxon>Pseudonocardiaceae</taxon>
        <taxon>Prauserella</taxon>
    </lineage>
</organism>
<dbReference type="AlphaFoldDB" id="A0A1G6XYJ2"/>
<evidence type="ECO:0000313" key="1">
    <source>
        <dbReference type="EMBL" id="SDD83294.1"/>
    </source>
</evidence>
<dbReference type="EMBL" id="FMZE01000013">
    <property type="protein sequence ID" value="SDD83294.1"/>
    <property type="molecule type" value="Genomic_DNA"/>
</dbReference>
<accession>A0A1G6XYJ2</accession>
<reference evidence="1 2" key="1">
    <citation type="submission" date="2016-10" db="EMBL/GenBank/DDBJ databases">
        <authorList>
            <person name="de Groot N.N."/>
        </authorList>
    </citation>
    <scope>NUCLEOTIDE SEQUENCE [LARGE SCALE GENOMIC DNA]</scope>
    <source>
        <strain evidence="1 2">CGMCC 4.5506</strain>
    </source>
</reference>
<dbReference type="Pfam" id="PF14081">
    <property type="entry name" value="DUF4262"/>
    <property type="match status" value="1"/>
</dbReference>
<sequence>MAAPYGKCSFHYGCLYGTMTAVMPETVAGKDQELREWIVTQAEKRGNAVIKIPPDERGSGYAFTVCAWAMHGVAEAVVVGLPEHMAPVLLDAYVDRAAAGEEFAPGALYHDFFDGLPVTFEHVAKGHYPEFFGSAFLVYPEGDFPAVQIIVPAGEGSWPWDAGAPEGFSAHQPVLTVSGKPESWTPGFDGP</sequence>
<gene>
    <name evidence="1" type="ORF">SAMN05421630_11330</name>
</gene>
<dbReference type="InterPro" id="IPR025358">
    <property type="entry name" value="DUF4262"/>
</dbReference>
<protein>
    <submittedName>
        <fullName evidence="1">Uncharacterized protein</fullName>
    </submittedName>
</protein>
<dbReference type="Proteomes" id="UP000199494">
    <property type="component" value="Unassembled WGS sequence"/>
</dbReference>
<evidence type="ECO:0000313" key="2">
    <source>
        <dbReference type="Proteomes" id="UP000199494"/>
    </source>
</evidence>
<name>A0A1G6XYJ2_9PSEU</name>